<evidence type="ECO:0000256" key="4">
    <source>
        <dbReference type="ARBA" id="ARBA00022729"/>
    </source>
</evidence>
<feature type="domain" description="Prolamin-like" evidence="9">
    <location>
        <begin position="84"/>
        <end position="148"/>
    </location>
</feature>
<comment type="similarity">
    <text evidence="8">Belongs to the plant egg cell-secreted peptide family.</text>
</comment>
<dbReference type="SUPFAM" id="SSF47699">
    <property type="entry name" value="Bifunctional inhibitor/lipid-transfer protein/seed storage 2S albumin"/>
    <property type="match status" value="1"/>
</dbReference>
<evidence type="ECO:0000259" key="9">
    <source>
        <dbReference type="Pfam" id="PF05617"/>
    </source>
</evidence>
<evidence type="ECO:0000256" key="1">
    <source>
        <dbReference type="ARBA" id="ARBA00004541"/>
    </source>
</evidence>
<dbReference type="Pfam" id="PF05617">
    <property type="entry name" value="Prolamin_like"/>
    <property type="match status" value="1"/>
</dbReference>
<dbReference type="Proteomes" id="UP001140206">
    <property type="component" value="Chromosome 4"/>
</dbReference>
<dbReference type="GO" id="GO:2000008">
    <property type="term" value="P:regulation of protein localization to cell surface"/>
    <property type="evidence" value="ECO:0007669"/>
    <property type="project" value="UniProtKB-ARBA"/>
</dbReference>
<evidence type="ECO:0000313" key="10">
    <source>
        <dbReference type="EMBL" id="KAJ4766673.1"/>
    </source>
</evidence>
<evidence type="ECO:0000256" key="3">
    <source>
        <dbReference type="ARBA" id="ARBA00022525"/>
    </source>
</evidence>
<dbReference type="GO" id="GO:0009567">
    <property type="term" value="P:double fertilization forming a zygote and endosperm"/>
    <property type="evidence" value="ECO:0007669"/>
    <property type="project" value="InterPro"/>
</dbReference>
<gene>
    <name evidence="10" type="ORF">LUZ62_077048</name>
</gene>
<evidence type="ECO:0000256" key="2">
    <source>
        <dbReference type="ARBA" id="ARBA00004613"/>
    </source>
</evidence>
<dbReference type="GO" id="GO:0080155">
    <property type="term" value="P:regulation of double fertilization forming a zygote and endosperm"/>
    <property type="evidence" value="ECO:0007669"/>
    <property type="project" value="UniProtKB-ARBA"/>
</dbReference>
<comment type="subcellular location">
    <subcellularLocation>
        <location evidence="1">Cytoplasmic vesicle</location>
    </subcellularLocation>
    <subcellularLocation>
        <location evidence="2">Secreted</location>
    </subcellularLocation>
</comment>
<dbReference type="EMBL" id="JAMFTS010000004">
    <property type="protein sequence ID" value="KAJ4766673.1"/>
    <property type="molecule type" value="Genomic_DNA"/>
</dbReference>
<dbReference type="GO" id="GO:0005576">
    <property type="term" value="C:extracellular region"/>
    <property type="evidence" value="ECO:0007669"/>
    <property type="project" value="UniProtKB-SubCell"/>
</dbReference>
<evidence type="ECO:0000256" key="5">
    <source>
        <dbReference type="ARBA" id="ARBA00023279"/>
    </source>
</evidence>
<protein>
    <submittedName>
        <fullName evidence="10">Egg cell-secreted protein 1.1</fullName>
    </submittedName>
</protein>
<keyword evidence="5" id="KW-0278">Fertilization</keyword>
<evidence type="ECO:0000256" key="6">
    <source>
        <dbReference type="ARBA" id="ARBA00023329"/>
    </source>
</evidence>
<dbReference type="PANTHER" id="PTHR35293:SF10">
    <property type="entry name" value="EGG CELL-SECRETED PROTEIN 1.2-RELATED"/>
    <property type="match status" value="1"/>
</dbReference>
<dbReference type="GO" id="GO:0031410">
    <property type="term" value="C:cytoplasmic vesicle"/>
    <property type="evidence" value="ECO:0007669"/>
    <property type="project" value="UniProtKB-SubCell"/>
</dbReference>
<reference evidence="10" key="1">
    <citation type="submission" date="2022-08" db="EMBL/GenBank/DDBJ databases">
        <authorList>
            <person name="Marques A."/>
        </authorList>
    </citation>
    <scope>NUCLEOTIDE SEQUENCE</scope>
    <source>
        <strain evidence="10">RhyPub2mFocal</strain>
        <tissue evidence="10">Leaves</tissue>
    </source>
</reference>
<dbReference type="PANTHER" id="PTHR35293">
    <property type="entry name" value="EGG CELL-SECRETED PROTEIN 1.5"/>
    <property type="match status" value="1"/>
</dbReference>
<evidence type="ECO:0000256" key="7">
    <source>
        <dbReference type="ARBA" id="ARBA00034457"/>
    </source>
</evidence>
<name>A0AAV8DKE7_9POAL</name>
<comment type="caution">
    <text evidence="10">The sequence shown here is derived from an EMBL/GenBank/DDBJ whole genome shotgun (WGS) entry which is preliminary data.</text>
</comment>
<keyword evidence="6" id="KW-0968">Cytoplasmic vesicle</keyword>
<evidence type="ECO:0000313" key="11">
    <source>
        <dbReference type="Proteomes" id="UP001140206"/>
    </source>
</evidence>
<proteinExistence type="inferred from homology"/>
<dbReference type="AlphaFoldDB" id="A0AAV8DKE7"/>
<sequence>MLPNIYKYYNLITKFTTQSGKLRFTVIVTTMHHISKLILSLLLAITILSTTTAATRNAPLKRNHNLATYASLQSRLQQGGSLVDCWNALTELKSCTSEIVLFFLNGESYLTIDCCHAIRTITFQCWPSMLSTVGFTVEEADILRGYCDAEVGSDAPVTGAPPAQSPAQAPPVPA</sequence>
<comment type="function">
    <text evidence="7">Involved in the regulation of gamete interactions during the double fertilization and to prevent multiple-pollen tube attraction; mediates the redistribution of the gamete fusogen HAP2/GCS1 to the cell surface after secretion upon sperm arrival.</text>
</comment>
<keyword evidence="4" id="KW-0732">Signal</keyword>
<keyword evidence="11" id="KW-1185">Reference proteome</keyword>
<accession>A0AAV8DKE7</accession>
<dbReference type="InterPro" id="IPR044711">
    <property type="entry name" value="EC11-15"/>
</dbReference>
<dbReference type="InterPro" id="IPR036312">
    <property type="entry name" value="Bifun_inhib/LTP/seed_sf"/>
</dbReference>
<organism evidence="10 11">
    <name type="scientific">Rhynchospora pubera</name>
    <dbReference type="NCBI Taxonomy" id="906938"/>
    <lineage>
        <taxon>Eukaryota</taxon>
        <taxon>Viridiplantae</taxon>
        <taxon>Streptophyta</taxon>
        <taxon>Embryophyta</taxon>
        <taxon>Tracheophyta</taxon>
        <taxon>Spermatophyta</taxon>
        <taxon>Magnoliopsida</taxon>
        <taxon>Liliopsida</taxon>
        <taxon>Poales</taxon>
        <taxon>Cyperaceae</taxon>
        <taxon>Cyperoideae</taxon>
        <taxon>Rhynchosporeae</taxon>
        <taxon>Rhynchospora</taxon>
    </lineage>
</organism>
<evidence type="ECO:0000256" key="8">
    <source>
        <dbReference type="ARBA" id="ARBA00034484"/>
    </source>
</evidence>
<dbReference type="InterPro" id="IPR008502">
    <property type="entry name" value="Prolamin-like"/>
</dbReference>
<keyword evidence="3" id="KW-0964">Secreted</keyword>